<name>A0A3P3VSV5_9GAMM</name>
<feature type="domain" description="FAD/NAD(P)-binding" evidence="5">
    <location>
        <begin position="2"/>
        <end position="282"/>
    </location>
</feature>
<dbReference type="PRINTS" id="PR00368">
    <property type="entry name" value="FADPNR"/>
</dbReference>
<reference evidence="6 7" key="1">
    <citation type="submission" date="2018-08" db="EMBL/GenBank/DDBJ databases">
        <authorList>
            <person name="Khan S.A."/>
        </authorList>
    </citation>
    <scope>NUCLEOTIDE SEQUENCE [LARGE SCALE GENOMIC DNA]</scope>
    <source>
        <strain evidence="6 7">GTF-13</strain>
    </source>
</reference>
<evidence type="ECO:0000256" key="2">
    <source>
        <dbReference type="ARBA" id="ARBA00006442"/>
    </source>
</evidence>
<dbReference type="Proteomes" id="UP000280792">
    <property type="component" value="Unassembled WGS sequence"/>
</dbReference>
<protein>
    <submittedName>
        <fullName evidence="6">NAD(P)/FAD-dependent oxidoreductase</fullName>
    </submittedName>
</protein>
<sequence>MHHLIIGAGPAGVSAAETLRQHSPDDRITLISGEHAEPYSRMAIPYLLTNKISEQGTYLRQRDGYYRQQRIDVVHDQVTAIDPAARRVMLAEGEPINYDRCLIATGSVPVRPSIEGIDLPLVKSCWTLEDARAVADLAQKDTPVVLMGAGFIGSIILEALALRGVKLTVVEHQDRMVPRMMGEKAGGLLKSWCEAKGVGVLTSTDIQSLKMISDERLSISLSSGATLEAGLLIAAAGVKPNITFLQPGQVEIQHGILVDRHMRTSAPDLYAAGDVAQALDRSTGKPVVQAIQPTAVEHGRLAAINMLKPGSVEHRGSLIMNVLDTLGLLSCSIGIWQGVAGGDSMERFDAGRFRYLCLQFSGDRIVGATVVGHRDHQGALRGLIEGEYPLGRFKEVLMKDPTRIMEAYLAVAQSDATLVR</sequence>
<keyword evidence="3" id="KW-0285">Flavoprotein</keyword>
<comment type="cofactor">
    <cofactor evidence="1">
        <name>FAD</name>
        <dbReference type="ChEBI" id="CHEBI:57692"/>
    </cofactor>
</comment>
<keyword evidence="4" id="KW-0274">FAD</keyword>
<accession>A0A3P3VSV5</accession>
<dbReference type="GO" id="GO:0016491">
    <property type="term" value="F:oxidoreductase activity"/>
    <property type="evidence" value="ECO:0007669"/>
    <property type="project" value="InterPro"/>
</dbReference>
<organism evidence="6 7">
    <name type="scientific">Aestuariirhabdus litorea</name>
    <dbReference type="NCBI Taxonomy" id="2528527"/>
    <lineage>
        <taxon>Bacteria</taxon>
        <taxon>Pseudomonadati</taxon>
        <taxon>Pseudomonadota</taxon>
        <taxon>Gammaproteobacteria</taxon>
        <taxon>Oceanospirillales</taxon>
        <taxon>Aestuariirhabdaceae</taxon>
        <taxon>Aestuariirhabdus</taxon>
    </lineage>
</organism>
<evidence type="ECO:0000256" key="4">
    <source>
        <dbReference type="ARBA" id="ARBA00022827"/>
    </source>
</evidence>
<dbReference type="InterPro" id="IPR050260">
    <property type="entry name" value="FAD-bd_OxRdtase"/>
</dbReference>
<dbReference type="RefSeq" id="WP_125015205.1">
    <property type="nucleotide sequence ID" value="NZ_QWEZ01000001.1"/>
</dbReference>
<evidence type="ECO:0000259" key="5">
    <source>
        <dbReference type="Pfam" id="PF07992"/>
    </source>
</evidence>
<dbReference type="AlphaFoldDB" id="A0A3P3VSV5"/>
<evidence type="ECO:0000313" key="7">
    <source>
        <dbReference type="Proteomes" id="UP000280792"/>
    </source>
</evidence>
<dbReference type="Pfam" id="PF07992">
    <property type="entry name" value="Pyr_redox_2"/>
    <property type="match status" value="1"/>
</dbReference>
<dbReference type="EMBL" id="QWEZ01000001">
    <property type="protein sequence ID" value="RRJ84776.1"/>
    <property type="molecule type" value="Genomic_DNA"/>
</dbReference>
<evidence type="ECO:0000256" key="3">
    <source>
        <dbReference type="ARBA" id="ARBA00022630"/>
    </source>
</evidence>
<dbReference type="PRINTS" id="PR00411">
    <property type="entry name" value="PNDRDTASEI"/>
</dbReference>
<evidence type="ECO:0000313" key="6">
    <source>
        <dbReference type="EMBL" id="RRJ84776.1"/>
    </source>
</evidence>
<keyword evidence="7" id="KW-1185">Reference proteome</keyword>
<dbReference type="InterPro" id="IPR036188">
    <property type="entry name" value="FAD/NAD-bd_sf"/>
</dbReference>
<dbReference type="PANTHER" id="PTHR43429:SF3">
    <property type="entry name" value="NITRITE REDUCTASE [NAD(P)H]"/>
    <property type="match status" value="1"/>
</dbReference>
<dbReference type="Gene3D" id="3.50.50.60">
    <property type="entry name" value="FAD/NAD(P)-binding domain"/>
    <property type="match status" value="2"/>
</dbReference>
<gene>
    <name evidence="6" type="ORF">D0544_06660</name>
</gene>
<dbReference type="InterPro" id="IPR023753">
    <property type="entry name" value="FAD/NAD-binding_dom"/>
</dbReference>
<comment type="similarity">
    <text evidence="2">Belongs to the FAD-dependent oxidoreductase family.</text>
</comment>
<dbReference type="PANTHER" id="PTHR43429">
    <property type="entry name" value="PYRIDINE NUCLEOTIDE-DISULFIDE OXIDOREDUCTASE DOMAIN-CONTAINING"/>
    <property type="match status" value="1"/>
</dbReference>
<dbReference type="SUPFAM" id="SSF51905">
    <property type="entry name" value="FAD/NAD(P)-binding domain"/>
    <property type="match status" value="2"/>
</dbReference>
<proteinExistence type="inferred from homology"/>
<evidence type="ECO:0000256" key="1">
    <source>
        <dbReference type="ARBA" id="ARBA00001974"/>
    </source>
</evidence>
<comment type="caution">
    <text evidence="6">The sequence shown here is derived from an EMBL/GenBank/DDBJ whole genome shotgun (WGS) entry which is preliminary data.</text>
</comment>
<reference evidence="6 7" key="2">
    <citation type="submission" date="2018-12" db="EMBL/GenBank/DDBJ databases">
        <title>Simiduia agarivorans gen. nov., sp. nov., a marine, agarolytic bacterium isolated from shallow coastal water from Keelung, Taiwan.</title>
        <authorList>
            <person name="Shieh W.Y."/>
        </authorList>
    </citation>
    <scope>NUCLEOTIDE SEQUENCE [LARGE SCALE GENOMIC DNA]</scope>
    <source>
        <strain evidence="6 7">GTF-13</strain>
    </source>
</reference>